<organism evidence="1 2">
    <name type="scientific">Marchantia polymorpha</name>
    <name type="common">Common liverwort</name>
    <name type="synonym">Marchantia aquatica</name>
    <dbReference type="NCBI Taxonomy" id="3197"/>
    <lineage>
        <taxon>Eukaryota</taxon>
        <taxon>Viridiplantae</taxon>
        <taxon>Streptophyta</taxon>
        <taxon>Embryophyta</taxon>
        <taxon>Marchantiophyta</taxon>
        <taxon>Marchantiopsida</taxon>
        <taxon>Marchantiidae</taxon>
        <taxon>Marchantiales</taxon>
        <taxon>Marchantiaceae</taxon>
        <taxon>Marchantia</taxon>
    </lineage>
</organism>
<protein>
    <submittedName>
        <fullName evidence="1">Uncharacterized protein</fullName>
    </submittedName>
</protein>
<dbReference type="Gramene" id="Mp8g03260.1">
    <property type="protein sequence ID" value="Mp8g03260.1.cds"/>
    <property type="gene ID" value="Mp8g03260"/>
</dbReference>
<sequence length="70" mass="8133">MESLHTPRVVHRISFVCVAICVIRDYYCHRKSQDCNHSLFTSRSILQPGKQMSVVEEVDAQMFDEFDGEI</sequence>
<name>A0A2R6XJD3_MARPO</name>
<dbReference type="Proteomes" id="UP000244005">
    <property type="component" value="Unassembled WGS sequence"/>
</dbReference>
<proteinExistence type="predicted"/>
<reference evidence="2" key="1">
    <citation type="journal article" date="2017" name="Cell">
        <title>Insights into land plant evolution garnered from the Marchantia polymorpha genome.</title>
        <authorList>
            <person name="Bowman J.L."/>
            <person name="Kohchi T."/>
            <person name="Yamato K.T."/>
            <person name="Jenkins J."/>
            <person name="Shu S."/>
            <person name="Ishizaki K."/>
            <person name="Yamaoka S."/>
            <person name="Nishihama R."/>
            <person name="Nakamura Y."/>
            <person name="Berger F."/>
            <person name="Adam C."/>
            <person name="Aki S.S."/>
            <person name="Althoff F."/>
            <person name="Araki T."/>
            <person name="Arteaga-Vazquez M.A."/>
            <person name="Balasubrmanian S."/>
            <person name="Barry K."/>
            <person name="Bauer D."/>
            <person name="Boehm C.R."/>
            <person name="Briginshaw L."/>
            <person name="Caballero-Perez J."/>
            <person name="Catarino B."/>
            <person name="Chen F."/>
            <person name="Chiyoda S."/>
            <person name="Chovatia M."/>
            <person name="Davies K.M."/>
            <person name="Delmans M."/>
            <person name="Demura T."/>
            <person name="Dierschke T."/>
            <person name="Dolan L."/>
            <person name="Dorantes-Acosta A.E."/>
            <person name="Eklund D.M."/>
            <person name="Florent S.N."/>
            <person name="Flores-Sandoval E."/>
            <person name="Fujiyama A."/>
            <person name="Fukuzawa H."/>
            <person name="Galik B."/>
            <person name="Grimanelli D."/>
            <person name="Grimwood J."/>
            <person name="Grossniklaus U."/>
            <person name="Hamada T."/>
            <person name="Haseloff J."/>
            <person name="Hetherington A.J."/>
            <person name="Higo A."/>
            <person name="Hirakawa Y."/>
            <person name="Hundley H.N."/>
            <person name="Ikeda Y."/>
            <person name="Inoue K."/>
            <person name="Inoue S.I."/>
            <person name="Ishida S."/>
            <person name="Jia Q."/>
            <person name="Kakita M."/>
            <person name="Kanazawa T."/>
            <person name="Kawai Y."/>
            <person name="Kawashima T."/>
            <person name="Kennedy M."/>
            <person name="Kinose K."/>
            <person name="Kinoshita T."/>
            <person name="Kohara Y."/>
            <person name="Koide E."/>
            <person name="Komatsu K."/>
            <person name="Kopischke S."/>
            <person name="Kubo M."/>
            <person name="Kyozuka J."/>
            <person name="Lagercrantz U."/>
            <person name="Lin S.S."/>
            <person name="Lindquist E."/>
            <person name="Lipzen A.M."/>
            <person name="Lu C.W."/>
            <person name="De Luna E."/>
            <person name="Martienssen R.A."/>
            <person name="Minamino N."/>
            <person name="Mizutani M."/>
            <person name="Mizutani M."/>
            <person name="Mochizuki N."/>
            <person name="Monte I."/>
            <person name="Mosher R."/>
            <person name="Nagasaki H."/>
            <person name="Nakagami H."/>
            <person name="Naramoto S."/>
            <person name="Nishitani K."/>
            <person name="Ohtani M."/>
            <person name="Okamoto T."/>
            <person name="Okumura M."/>
            <person name="Phillips J."/>
            <person name="Pollak B."/>
            <person name="Reinders A."/>
            <person name="Rovekamp M."/>
            <person name="Sano R."/>
            <person name="Sawa S."/>
            <person name="Schmid M.W."/>
            <person name="Shirakawa M."/>
            <person name="Solano R."/>
            <person name="Spunde A."/>
            <person name="Suetsugu N."/>
            <person name="Sugano S."/>
            <person name="Sugiyama A."/>
            <person name="Sun R."/>
            <person name="Suzuki Y."/>
            <person name="Takenaka M."/>
            <person name="Takezawa D."/>
            <person name="Tomogane H."/>
            <person name="Tsuzuki M."/>
            <person name="Ueda T."/>
            <person name="Umeda M."/>
            <person name="Ward J.M."/>
            <person name="Watanabe Y."/>
            <person name="Yazaki K."/>
            <person name="Yokoyama R."/>
            <person name="Yoshitake Y."/>
            <person name="Yotsui I."/>
            <person name="Zachgo S."/>
            <person name="Schmutz J."/>
        </authorList>
    </citation>
    <scope>NUCLEOTIDE SEQUENCE [LARGE SCALE GENOMIC DNA]</scope>
    <source>
        <strain evidence="2">Tak-1</strain>
    </source>
</reference>
<dbReference type="AlphaFoldDB" id="A0A2R6XJD3"/>
<gene>
    <name evidence="1" type="ORF">MARPO_0012s0117</name>
</gene>
<evidence type="ECO:0000313" key="1">
    <source>
        <dbReference type="EMBL" id="PTQ46176.1"/>
    </source>
</evidence>
<keyword evidence="2" id="KW-1185">Reference proteome</keyword>
<accession>A0A2R6XJD3</accession>
<evidence type="ECO:0000313" key="2">
    <source>
        <dbReference type="Proteomes" id="UP000244005"/>
    </source>
</evidence>
<dbReference type="EMBL" id="KZ772684">
    <property type="protein sequence ID" value="PTQ46176.1"/>
    <property type="molecule type" value="Genomic_DNA"/>
</dbReference>